<evidence type="ECO:0000256" key="1">
    <source>
        <dbReference type="ARBA" id="ARBA00010641"/>
    </source>
</evidence>
<evidence type="ECO:0000259" key="5">
    <source>
        <dbReference type="Pfam" id="PF04542"/>
    </source>
</evidence>
<evidence type="ECO:0000256" key="2">
    <source>
        <dbReference type="ARBA" id="ARBA00023015"/>
    </source>
</evidence>
<dbReference type="Gene3D" id="1.10.10.10">
    <property type="entry name" value="Winged helix-like DNA-binding domain superfamily/Winged helix DNA-binding domain"/>
    <property type="match status" value="1"/>
</dbReference>
<feature type="domain" description="RNA polymerase sigma factor 70 region 4 type 2" evidence="6">
    <location>
        <begin position="123"/>
        <end position="172"/>
    </location>
</feature>
<name>A0A5B2VHX4_9BACT</name>
<reference evidence="7 8" key="2">
    <citation type="submission" date="2019-09" db="EMBL/GenBank/DDBJ databases">
        <authorList>
            <person name="Jin C."/>
        </authorList>
    </citation>
    <scope>NUCLEOTIDE SEQUENCE [LARGE SCALE GENOMIC DNA]</scope>
    <source>
        <strain evidence="7 8">BN140078</strain>
    </source>
</reference>
<evidence type="ECO:0000313" key="8">
    <source>
        <dbReference type="Proteomes" id="UP000324611"/>
    </source>
</evidence>
<dbReference type="EMBL" id="VUOC01000004">
    <property type="protein sequence ID" value="KAA2238534.1"/>
    <property type="molecule type" value="Genomic_DNA"/>
</dbReference>
<dbReference type="GO" id="GO:0003677">
    <property type="term" value="F:DNA binding"/>
    <property type="evidence" value="ECO:0007669"/>
    <property type="project" value="InterPro"/>
</dbReference>
<dbReference type="InterPro" id="IPR013325">
    <property type="entry name" value="RNA_pol_sigma_r2"/>
</dbReference>
<dbReference type="PANTHER" id="PTHR43133">
    <property type="entry name" value="RNA POLYMERASE ECF-TYPE SIGMA FACTO"/>
    <property type="match status" value="1"/>
</dbReference>
<dbReference type="InterPro" id="IPR013249">
    <property type="entry name" value="RNA_pol_sigma70_r4_t2"/>
</dbReference>
<sequence>MYNATDSVKDLFRRIAEGDEAAFKLLFDHYLPILRPFIFKLVQQESGAEDVMQNTFVRVWLNRDKLEGVEHPQAWLYRLTANECYTWLKKEATLRLRHQAAAHPDTGYDPVAGQLALKETRHLIAQAVDKLPPQRKQIYLLSRNAGLKIPEIADQLQLSQSYIKNAIVFSLKSIRDHLEKNGHYIPLIVLLFIKE</sequence>
<dbReference type="Proteomes" id="UP000324611">
    <property type="component" value="Unassembled WGS sequence"/>
</dbReference>
<keyword evidence="3" id="KW-0731">Sigma factor</keyword>
<dbReference type="InterPro" id="IPR013324">
    <property type="entry name" value="RNA_pol_sigma_r3/r4-like"/>
</dbReference>
<accession>A0A5B2VHX4</accession>
<dbReference type="SUPFAM" id="SSF88659">
    <property type="entry name" value="Sigma3 and sigma4 domains of RNA polymerase sigma factors"/>
    <property type="match status" value="1"/>
</dbReference>
<dbReference type="GO" id="GO:0016987">
    <property type="term" value="F:sigma factor activity"/>
    <property type="evidence" value="ECO:0007669"/>
    <property type="project" value="UniProtKB-KW"/>
</dbReference>
<evidence type="ECO:0000256" key="4">
    <source>
        <dbReference type="ARBA" id="ARBA00023163"/>
    </source>
</evidence>
<dbReference type="SUPFAM" id="SSF88946">
    <property type="entry name" value="Sigma2 domain of RNA polymerase sigma factors"/>
    <property type="match status" value="1"/>
</dbReference>
<dbReference type="GO" id="GO:0006352">
    <property type="term" value="P:DNA-templated transcription initiation"/>
    <property type="evidence" value="ECO:0007669"/>
    <property type="project" value="InterPro"/>
</dbReference>
<dbReference type="RefSeq" id="WP_149839714.1">
    <property type="nucleotide sequence ID" value="NZ_VUOC01000004.1"/>
</dbReference>
<dbReference type="AlphaFoldDB" id="A0A5B2VHX4"/>
<organism evidence="7 8">
    <name type="scientific">Chitinophaga agrisoli</name>
    <dbReference type="NCBI Taxonomy" id="2607653"/>
    <lineage>
        <taxon>Bacteria</taxon>
        <taxon>Pseudomonadati</taxon>
        <taxon>Bacteroidota</taxon>
        <taxon>Chitinophagia</taxon>
        <taxon>Chitinophagales</taxon>
        <taxon>Chitinophagaceae</taxon>
        <taxon>Chitinophaga</taxon>
    </lineage>
</organism>
<dbReference type="InterPro" id="IPR007627">
    <property type="entry name" value="RNA_pol_sigma70_r2"/>
</dbReference>
<keyword evidence="4" id="KW-0804">Transcription</keyword>
<dbReference type="Pfam" id="PF04542">
    <property type="entry name" value="Sigma70_r2"/>
    <property type="match status" value="1"/>
</dbReference>
<comment type="similarity">
    <text evidence="1">Belongs to the sigma-70 factor family. ECF subfamily.</text>
</comment>
<evidence type="ECO:0000313" key="7">
    <source>
        <dbReference type="EMBL" id="KAA2238534.1"/>
    </source>
</evidence>
<keyword evidence="8" id="KW-1185">Reference proteome</keyword>
<reference evidence="7 8" key="1">
    <citation type="submission" date="2019-09" db="EMBL/GenBank/DDBJ databases">
        <title>Chitinophaga ginsengihumi sp. nov., isolated from soil of ginseng rhizosphere.</title>
        <authorList>
            <person name="Lee J."/>
        </authorList>
    </citation>
    <scope>NUCLEOTIDE SEQUENCE [LARGE SCALE GENOMIC DNA]</scope>
    <source>
        <strain evidence="7 8">BN140078</strain>
    </source>
</reference>
<feature type="domain" description="RNA polymerase sigma-70 region 2" evidence="5">
    <location>
        <begin position="26"/>
        <end position="92"/>
    </location>
</feature>
<dbReference type="InterPro" id="IPR036388">
    <property type="entry name" value="WH-like_DNA-bd_sf"/>
</dbReference>
<keyword evidence="2" id="KW-0805">Transcription regulation</keyword>
<dbReference type="PANTHER" id="PTHR43133:SF46">
    <property type="entry name" value="RNA POLYMERASE SIGMA-70 FACTOR ECF SUBFAMILY"/>
    <property type="match status" value="1"/>
</dbReference>
<dbReference type="InterPro" id="IPR039425">
    <property type="entry name" value="RNA_pol_sigma-70-like"/>
</dbReference>
<evidence type="ECO:0000259" key="6">
    <source>
        <dbReference type="Pfam" id="PF08281"/>
    </source>
</evidence>
<comment type="caution">
    <text evidence="7">The sequence shown here is derived from an EMBL/GenBank/DDBJ whole genome shotgun (WGS) entry which is preliminary data.</text>
</comment>
<evidence type="ECO:0000256" key="3">
    <source>
        <dbReference type="ARBA" id="ARBA00023082"/>
    </source>
</evidence>
<dbReference type="Gene3D" id="1.10.1740.10">
    <property type="match status" value="1"/>
</dbReference>
<gene>
    <name evidence="7" type="ORF">F0L74_20125</name>
</gene>
<dbReference type="NCBIfam" id="TIGR02937">
    <property type="entry name" value="sigma70-ECF"/>
    <property type="match status" value="1"/>
</dbReference>
<dbReference type="InterPro" id="IPR014284">
    <property type="entry name" value="RNA_pol_sigma-70_dom"/>
</dbReference>
<protein>
    <submittedName>
        <fullName evidence="7">Sigma-70 family RNA polymerase sigma factor</fullName>
    </submittedName>
</protein>
<proteinExistence type="inferred from homology"/>
<dbReference type="Pfam" id="PF08281">
    <property type="entry name" value="Sigma70_r4_2"/>
    <property type="match status" value="1"/>
</dbReference>